<keyword evidence="3 6" id="KW-1133">Transmembrane helix</keyword>
<evidence type="ECO:0000256" key="2">
    <source>
        <dbReference type="ARBA" id="ARBA00022692"/>
    </source>
</evidence>
<feature type="transmembrane region" description="Helical" evidence="6">
    <location>
        <begin position="314"/>
        <end position="331"/>
    </location>
</feature>
<name>A0A9P7V2V2_9AGAR</name>
<dbReference type="KEGG" id="more:E1B28_001182"/>
<feature type="transmembrane region" description="Helical" evidence="6">
    <location>
        <begin position="66"/>
        <end position="86"/>
    </location>
</feature>
<dbReference type="Pfam" id="PF00892">
    <property type="entry name" value="EamA"/>
    <property type="match status" value="1"/>
</dbReference>
<feature type="transmembrane region" description="Helical" evidence="6">
    <location>
        <begin position="144"/>
        <end position="163"/>
    </location>
</feature>
<feature type="transmembrane region" description="Helical" evidence="6">
    <location>
        <begin position="169"/>
        <end position="189"/>
    </location>
</feature>
<comment type="caution">
    <text evidence="8">The sequence shown here is derived from an EMBL/GenBank/DDBJ whole genome shotgun (WGS) entry which is preliminary data.</text>
</comment>
<proteinExistence type="predicted"/>
<sequence length="418" mass="46026">MDPTTSSSTHSRSRSKSILPTSSSNADRQGYIDYVIGIALLLVVVFLWTSSSFITQAIFEGGYEKAFLVTYLNTSTFALYIIPHLVKRGVRHYTHRPPHGSNDEYEPLRTEVEALSPEEFNTRIPHLSDPEALPPLTTKETARLAAIFCFFWFVANWSINIAVDYTSVASATVLASMSGFFTMIIGRLFRVEVLTLMKVGAVLISIGGTILVALSDNKDLKLPYPTALMKSVDERPRPLLLGDALALTSALFYAIYTITLKVGIKSESRIDMKLFFGFVGIFNIITLWPLAILLHVTGMEKFELPSNRKEIGGLLINMAITWSSDYLYVFAMLKTSPLVVTVGFSLTMPLAVVGDFFLGRPVPLPVIAGALLVLASVVLVGVEDARMLRKLGKEAEERTALDDGLTGDVELDTPVDHH</sequence>
<keyword evidence="4 6" id="KW-0472">Membrane</keyword>
<keyword evidence="9" id="KW-1185">Reference proteome</keyword>
<dbReference type="InterPro" id="IPR037185">
    <property type="entry name" value="EmrE-like"/>
</dbReference>
<feature type="transmembrane region" description="Helical" evidence="6">
    <location>
        <begin position="338"/>
        <end position="358"/>
    </location>
</feature>
<evidence type="ECO:0000259" key="7">
    <source>
        <dbReference type="Pfam" id="PF00892"/>
    </source>
</evidence>
<dbReference type="AlphaFoldDB" id="A0A9P7V2V2"/>
<evidence type="ECO:0000313" key="8">
    <source>
        <dbReference type="EMBL" id="KAG7099324.1"/>
    </source>
</evidence>
<dbReference type="RefSeq" id="XP_043015794.1">
    <property type="nucleotide sequence ID" value="XM_043147089.1"/>
</dbReference>
<evidence type="ECO:0000256" key="3">
    <source>
        <dbReference type="ARBA" id="ARBA00022989"/>
    </source>
</evidence>
<feature type="transmembrane region" description="Helical" evidence="6">
    <location>
        <begin position="364"/>
        <end position="382"/>
    </location>
</feature>
<dbReference type="SUPFAM" id="SSF103481">
    <property type="entry name" value="Multidrug resistance efflux transporter EmrE"/>
    <property type="match status" value="2"/>
</dbReference>
<dbReference type="Proteomes" id="UP001049176">
    <property type="component" value="Chromosome 1"/>
</dbReference>
<reference evidence="8" key="1">
    <citation type="journal article" date="2021" name="Genome Biol. Evol.">
        <title>The assembled and annotated genome of the fairy-ring fungus Marasmius oreades.</title>
        <authorList>
            <person name="Hiltunen M."/>
            <person name="Ament-Velasquez S.L."/>
            <person name="Johannesson H."/>
        </authorList>
    </citation>
    <scope>NUCLEOTIDE SEQUENCE</scope>
    <source>
        <strain evidence="8">03SP1</strain>
    </source>
</reference>
<dbReference type="OrthoDB" id="1436450at2759"/>
<feature type="transmembrane region" description="Helical" evidence="6">
    <location>
        <begin position="196"/>
        <end position="215"/>
    </location>
</feature>
<feature type="transmembrane region" description="Helical" evidence="6">
    <location>
        <begin position="274"/>
        <end position="294"/>
    </location>
</feature>
<dbReference type="InterPro" id="IPR000620">
    <property type="entry name" value="EamA_dom"/>
</dbReference>
<keyword evidence="2 6" id="KW-0812">Transmembrane</keyword>
<evidence type="ECO:0000256" key="6">
    <source>
        <dbReference type="SAM" id="Phobius"/>
    </source>
</evidence>
<dbReference type="GO" id="GO:0000329">
    <property type="term" value="C:fungal-type vacuole membrane"/>
    <property type="evidence" value="ECO:0007669"/>
    <property type="project" value="TreeGrafter"/>
</dbReference>
<feature type="region of interest" description="Disordered" evidence="5">
    <location>
        <begin position="1"/>
        <end position="25"/>
    </location>
</feature>
<dbReference type="EMBL" id="CM032181">
    <property type="protein sequence ID" value="KAG7099324.1"/>
    <property type="molecule type" value="Genomic_DNA"/>
</dbReference>
<comment type="subcellular location">
    <subcellularLocation>
        <location evidence="1">Membrane</location>
        <topology evidence="1">Multi-pass membrane protein</topology>
    </subcellularLocation>
</comment>
<feature type="domain" description="EamA" evidence="7">
    <location>
        <begin position="144"/>
        <end position="213"/>
    </location>
</feature>
<feature type="transmembrane region" description="Helical" evidence="6">
    <location>
        <begin position="239"/>
        <end position="262"/>
    </location>
</feature>
<accession>A0A9P7V2V2</accession>
<gene>
    <name evidence="8" type="ORF">E1B28_001182</name>
</gene>
<evidence type="ECO:0000256" key="4">
    <source>
        <dbReference type="ARBA" id="ARBA00023136"/>
    </source>
</evidence>
<evidence type="ECO:0000256" key="1">
    <source>
        <dbReference type="ARBA" id="ARBA00004141"/>
    </source>
</evidence>
<dbReference type="GeneID" id="66070258"/>
<feature type="compositionally biased region" description="Low complexity" evidence="5">
    <location>
        <begin position="1"/>
        <end position="10"/>
    </location>
</feature>
<feature type="transmembrane region" description="Helical" evidence="6">
    <location>
        <begin position="31"/>
        <end position="54"/>
    </location>
</feature>
<protein>
    <recommendedName>
        <fullName evidence="7">EamA domain-containing protein</fullName>
    </recommendedName>
</protein>
<dbReference type="PANTHER" id="PTHR23051">
    <property type="entry name" value="SOLUTE CARRIER FAMILY 35, MEMBER F5"/>
    <property type="match status" value="1"/>
</dbReference>
<evidence type="ECO:0000313" key="9">
    <source>
        <dbReference type="Proteomes" id="UP001049176"/>
    </source>
</evidence>
<evidence type="ECO:0000256" key="5">
    <source>
        <dbReference type="SAM" id="MobiDB-lite"/>
    </source>
</evidence>
<dbReference type="PANTHER" id="PTHR23051:SF0">
    <property type="entry name" value="SOLUTE CARRIER FAMILY 35 MEMBER F5"/>
    <property type="match status" value="1"/>
</dbReference>
<organism evidence="8 9">
    <name type="scientific">Marasmius oreades</name>
    <name type="common">fairy-ring Marasmius</name>
    <dbReference type="NCBI Taxonomy" id="181124"/>
    <lineage>
        <taxon>Eukaryota</taxon>
        <taxon>Fungi</taxon>
        <taxon>Dikarya</taxon>
        <taxon>Basidiomycota</taxon>
        <taxon>Agaricomycotina</taxon>
        <taxon>Agaricomycetes</taxon>
        <taxon>Agaricomycetidae</taxon>
        <taxon>Agaricales</taxon>
        <taxon>Marasmiineae</taxon>
        <taxon>Marasmiaceae</taxon>
        <taxon>Marasmius</taxon>
    </lineage>
</organism>